<evidence type="ECO:0000313" key="3">
    <source>
        <dbReference type="Proteomes" id="UP000217790"/>
    </source>
</evidence>
<evidence type="ECO:0000313" key="2">
    <source>
        <dbReference type="EMBL" id="PBK97753.1"/>
    </source>
</evidence>
<dbReference type="InterPro" id="IPR038694">
    <property type="entry name" value="DUF427_sf"/>
</dbReference>
<proteinExistence type="predicted"/>
<dbReference type="Proteomes" id="UP000217790">
    <property type="component" value="Unassembled WGS sequence"/>
</dbReference>
<dbReference type="Pfam" id="PF04248">
    <property type="entry name" value="NTP_transf_9"/>
    <property type="match status" value="1"/>
</dbReference>
<accession>A0A2H3EAZ6</accession>
<dbReference type="InterPro" id="IPR007361">
    <property type="entry name" value="DUF427"/>
</dbReference>
<dbReference type="STRING" id="47427.A0A2H3EAZ6"/>
<dbReference type="OMA" id="ENNHYFP"/>
<dbReference type="Gene3D" id="2.170.150.40">
    <property type="entry name" value="Domain of unknown function (DUF427)"/>
    <property type="match status" value="1"/>
</dbReference>
<evidence type="ECO:0000259" key="1">
    <source>
        <dbReference type="Pfam" id="PF04248"/>
    </source>
</evidence>
<reference evidence="3" key="1">
    <citation type="journal article" date="2017" name="Nat. Ecol. Evol.">
        <title>Genome expansion and lineage-specific genetic innovations in the forest pathogenic fungi Armillaria.</title>
        <authorList>
            <person name="Sipos G."/>
            <person name="Prasanna A.N."/>
            <person name="Walter M.C."/>
            <person name="O'Connor E."/>
            <person name="Balint B."/>
            <person name="Krizsan K."/>
            <person name="Kiss B."/>
            <person name="Hess J."/>
            <person name="Varga T."/>
            <person name="Slot J."/>
            <person name="Riley R."/>
            <person name="Boka B."/>
            <person name="Rigling D."/>
            <person name="Barry K."/>
            <person name="Lee J."/>
            <person name="Mihaltcheva S."/>
            <person name="LaButti K."/>
            <person name="Lipzen A."/>
            <person name="Waldron R."/>
            <person name="Moloney N.M."/>
            <person name="Sperisen C."/>
            <person name="Kredics L."/>
            <person name="Vagvoelgyi C."/>
            <person name="Patrignani A."/>
            <person name="Fitzpatrick D."/>
            <person name="Nagy I."/>
            <person name="Doyle S."/>
            <person name="Anderson J.B."/>
            <person name="Grigoriev I.V."/>
            <person name="Gueldener U."/>
            <person name="Muensterkoetter M."/>
            <person name="Nagy L.G."/>
        </authorList>
    </citation>
    <scope>NUCLEOTIDE SEQUENCE [LARGE SCALE GENOMIC DNA]</scope>
    <source>
        <strain evidence="3">Ar21-2</strain>
    </source>
</reference>
<dbReference type="PANTHER" id="PTHR34310:SF5">
    <property type="entry name" value="DUF427 DOMAIN PROTEIN (AFU_ORTHOLOGUE AFUA_3G02220)"/>
    <property type="match status" value="1"/>
</dbReference>
<feature type="domain" description="DUF427" evidence="1">
    <location>
        <begin position="1"/>
        <end position="87"/>
    </location>
</feature>
<organism evidence="2 3">
    <name type="scientific">Armillaria gallica</name>
    <name type="common">Bulbous honey fungus</name>
    <name type="synonym">Armillaria bulbosa</name>
    <dbReference type="NCBI Taxonomy" id="47427"/>
    <lineage>
        <taxon>Eukaryota</taxon>
        <taxon>Fungi</taxon>
        <taxon>Dikarya</taxon>
        <taxon>Basidiomycota</taxon>
        <taxon>Agaricomycotina</taxon>
        <taxon>Agaricomycetes</taxon>
        <taxon>Agaricomycetidae</taxon>
        <taxon>Agaricales</taxon>
        <taxon>Marasmiineae</taxon>
        <taxon>Physalacriaceae</taxon>
        <taxon>Armillaria</taxon>
    </lineage>
</organism>
<dbReference type="InParanoid" id="A0A2H3EAZ6"/>
<dbReference type="PANTHER" id="PTHR34310">
    <property type="entry name" value="DUF427 DOMAIN PROTEIN (AFU_ORTHOLOGUE AFUA_3G02220)"/>
    <property type="match status" value="1"/>
</dbReference>
<dbReference type="AlphaFoldDB" id="A0A2H3EAZ6"/>
<protein>
    <submittedName>
        <fullName evidence="2">DUF427-domain-containing protein</fullName>
    </submittedName>
</protein>
<name>A0A2H3EAZ6_ARMGA</name>
<dbReference type="OrthoDB" id="18996at2759"/>
<sequence length="93" mass="10319">MKVSLNGTVLAESNDTVVIENNHYFPPSAVKTDLFTDSKTSTVCPWKGTASYYNANVDGKEVKDIAWYYPSPSEKAKSIAGYVAFYKNKVNIE</sequence>
<gene>
    <name evidence="2" type="ORF">ARMGADRAFT_1009695</name>
</gene>
<keyword evidence="3" id="KW-1185">Reference proteome</keyword>
<dbReference type="EMBL" id="KZ293649">
    <property type="protein sequence ID" value="PBK97753.1"/>
    <property type="molecule type" value="Genomic_DNA"/>
</dbReference>